<dbReference type="InterPro" id="IPR003489">
    <property type="entry name" value="RHF/RaiA"/>
</dbReference>
<proteinExistence type="predicted"/>
<keyword evidence="3" id="KW-1185">Reference proteome</keyword>
<organism evidence="2 3">
    <name type="scientific">Hyphomicrobium sulfonivorans</name>
    <dbReference type="NCBI Taxonomy" id="121290"/>
    <lineage>
        <taxon>Bacteria</taxon>
        <taxon>Pseudomonadati</taxon>
        <taxon>Pseudomonadota</taxon>
        <taxon>Alphaproteobacteria</taxon>
        <taxon>Hyphomicrobiales</taxon>
        <taxon>Hyphomicrobiaceae</taxon>
        <taxon>Hyphomicrobium</taxon>
    </lineage>
</organism>
<dbReference type="PATRIC" id="fig|121290.4.peg.1682"/>
<dbReference type="Gene3D" id="3.30.160.100">
    <property type="entry name" value="Ribosome hibernation promotion factor-like"/>
    <property type="match status" value="1"/>
</dbReference>
<dbReference type="EMBL" id="LMTR01000030">
    <property type="protein sequence ID" value="KWT70591.1"/>
    <property type="molecule type" value="Genomic_DNA"/>
</dbReference>
<gene>
    <name evidence="2" type="ORF">APY04_0871</name>
</gene>
<dbReference type="InterPro" id="IPR036567">
    <property type="entry name" value="RHF-like"/>
</dbReference>
<evidence type="ECO:0000313" key="3">
    <source>
        <dbReference type="Proteomes" id="UP000059074"/>
    </source>
</evidence>
<dbReference type="InterPro" id="IPR012340">
    <property type="entry name" value="NA-bd_OB-fold"/>
</dbReference>
<sequence>MERALQIVFKNVESSASLENMIRTRADRLKKFHPNIIGARVVVSVPHRASEAGKLPLGIAVEVEVPGHNTVVAKGEQERADAKGENTAVVNRVFEAIERQLGQIMATRKGAVKQHASAGDTGIVVRMFPDEDYGFIEVKGSPDLYFSRDACGNGAFEDIKVGAMVHVLRSPAEGPMGPQASSVKLLDAARSPS</sequence>
<dbReference type="OrthoDB" id="9782252at2"/>
<evidence type="ECO:0000313" key="2">
    <source>
        <dbReference type="EMBL" id="KWT70591.1"/>
    </source>
</evidence>
<dbReference type="Proteomes" id="UP000059074">
    <property type="component" value="Unassembled WGS sequence"/>
</dbReference>
<dbReference type="RefSeq" id="WP_068460025.1">
    <property type="nucleotide sequence ID" value="NZ_LMTR01000030.1"/>
</dbReference>
<dbReference type="AlphaFoldDB" id="A0A109BL00"/>
<name>A0A109BL00_HYPSL</name>
<accession>A0A109BL00</accession>
<protein>
    <submittedName>
        <fullName evidence="2">Sigma 54 modulation protein YhbH</fullName>
    </submittedName>
</protein>
<dbReference type="SUPFAM" id="SSF69754">
    <property type="entry name" value="Ribosome binding protein Y (YfiA homologue)"/>
    <property type="match status" value="1"/>
</dbReference>
<reference evidence="2 3" key="1">
    <citation type="submission" date="2015-10" db="EMBL/GenBank/DDBJ databases">
        <title>Transcriptomic analysis of a linuron degrading triple-species bacterial consortium.</title>
        <authorList>
            <person name="Albers P."/>
        </authorList>
    </citation>
    <scope>NUCLEOTIDE SEQUENCE [LARGE SCALE GENOMIC DNA]</scope>
    <source>
        <strain evidence="2 3">WDL6</strain>
    </source>
</reference>
<dbReference type="Gene3D" id="2.40.50.140">
    <property type="entry name" value="Nucleic acid-binding proteins"/>
    <property type="match status" value="1"/>
</dbReference>
<dbReference type="STRING" id="121290.APY04_0871"/>
<dbReference type="Pfam" id="PF02482">
    <property type="entry name" value="Ribosomal_S30AE"/>
    <property type="match status" value="1"/>
</dbReference>
<comment type="caution">
    <text evidence="2">The sequence shown here is derived from an EMBL/GenBank/DDBJ whole genome shotgun (WGS) entry which is preliminary data.</text>
</comment>
<evidence type="ECO:0000256" key="1">
    <source>
        <dbReference type="SAM" id="MobiDB-lite"/>
    </source>
</evidence>
<feature type="region of interest" description="Disordered" evidence="1">
    <location>
        <begin position="172"/>
        <end position="193"/>
    </location>
</feature>
<dbReference type="SUPFAM" id="SSF50249">
    <property type="entry name" value="Nucleic acid-binding proteins"/>
    <property type="match status" value="1"/>
</dbReference>